<evidence type="ECO:0000313" key="1">
    <source>
        <dbReference type="EMBL" id="CAG6444192.1"/>
    </source>
</evidence>
<accession>A0A8D8EQQ0</accession>
<sequence length="102" mass="11264">MRNLHSQIKISGRPAPNQMSLASSMFGQRNSTQHNIPNRVRIDGVIFLARSSGFRERHGSTRQSGEPPRVGLIGEIIFTFQVMLQSIGFSQSRLGLEEAIGA</sequence>
<organism evidence="1">
    <name type="scientific">Culex pipiens</name>
    <name type="common">House mosquito</name>
    <dbReference type="NCBI Taxonomy" id="7175"/>
    <lineage>
        <taxon>Eukaryota</taxon>
        <taxon>Metazoa</taxon>
        <taxon>Ecdysozoa</taxon>
        <taxon>Arthropoda</taxon>
        <taxon>Hexapoda</taxon>
        <taxon>Insecta</taxon>
        <taxon>Pterygota</taxon>
        <taxon>Neoptera</taxon>
        <taxon>Endopterygota</taxon>
        <taxon>Diptera</taxon>
        <taxon>Nematocera</taxon>
        <taxon>Culicoidea</taxon>
        <taxon>Culicidae</taxon>
        <taxon>Culicinae</taxon>
        <taxon>Culicini</taxon>
        <taxon>Culex</taxon>
        <taxon>Culex</taxon>
    </lineage>
</organism>
<dbReference type="AlphaFoldDB" id="A0A8D8EQQ0"/>
<reference evidence="1" key="1">
    <citation type="submission" date="2021-05" db="EMBL/GenBank/DDBJ databases">
        <authorList>
            <person name="Alioto T."/>
            <person name="Alioto T."/>
            <person name="Gomez Garrido J."/>
        </authorList>
    </citation>
    <scope>NUCLEOTIDE SEQUENCE</scope>
</reference>
<name>A0A8D8EQQ0_CULPI</name>
<protein>
    <submittedName>
        <fullName evidence="1">(northern house mosquito) hypothetical protein</fullName>
    </submittedName>
</protein>
<dbReference type="EMBL" id="HBUE01002290">
    <property type="protein sequence ID" value="CAG6444192.1"/>
    <property type="molecule type" value="Transcribed_RNA"/>
</dbReference>
<proteinExistence type="predicted"/>